<protein>
    <submittedName>
        <fullName evidence="1">Uncharacterized protein</fullName>
    </submittedName>
</protein>
<keyword evidence="2" id="KW-1185">Reference proteome</keyword>
<accession>A0ACB8T0B3</accession>
<dbReference type="EMBL" id="MU277212">
    <property type="protein sequence ID" value="KAI0061501.1"/>
    <property type="molecule type" value="Genomic_DNA"/>
</dbReference>
<proteinExistence type="predicted"/>
<evidence type="ECO:0000313" key="1">
    <source>
        <dbReference type="EMBL" id="KAI0061501.1"/>
    </source>
</evidence>
<reference evidence="1" key="2">
    <citation type="journal article" date="2022" name="New Phytol.">
        <title>Evolutionary transition to the ectomycorrhizal habit in the genomes of a hyperdiverse lineage of mushroom-forming fungi.</title>
        <authorList>
            <person name="Looney B."/>
            <person name="Miyauchi S."/>
            <person name="Morin E."/>
            <person name="Drula E."/>
            <person name="Courty P.E."/>
            <person name="Kohler A."/>
            <person name="Kuo A."/>
            <person name="LaButti K."/>
            <person name="Pangilinan J."/>
            <person name="Lipzen A."/>
            <person name="Riley R."/>
            <person name="Andreopoulos W."/>
            <person name="He G."/>
            <person name="Johnson J."/>
            <person name="Nolan M."/>
            <person name="Tritt A."/>
            <person name="Barry K.W."/>
            <person name="Grigoriev I.V."/>
            <person name="Nagy L.G."/>
            <person name="Hibbett D."/>
            <person name="Henrissat B."/>
            <person name="Matheny P.B."/>
            <person name="Labbe J."/>
            <person name="Martin F.M."/>
        </authorList>
    </citation>
    <scope>NUCLEOTIDE SEQUENCE</scope>
    <source>
        <strain evidence="1">HHB10654</strain>
    </source>
</reference>
<name>A0ACB8T0B3_9AGAM</name>
<comment type="caution">
    <text evidence="1">The sequence shown here is derived from an EMBL/GenBank/DDBJ whole genome shotgun (WGS) entry which is preliminary data.</text>
</comment>
<sequence length="471" mass="51652">MQEERTSAELALHAVDLRIHALSPGHVSRLSAETLRCVFLHHFSIRDDVSWVRPAEREPVGWMRVTHVCRRWRDVALGNPLLWSHIVLPLTSPEWARAILAREQHVPVTVSWVGIGYAKTPALSERRVLPLTDLAGVERLKLGEFDGRMDVLASMLGKPAPVLEVAEVQCHLDDARPPNSLFAGHAPRLRRLCLRNSASFCWSSPILSNLVCLEINGRPGLIERPSRDDVFLALQKMHALEGLSLQNSLPRSPYDSGRVDTLAVAPQRLKLLRIEGTLTDCVAFFTYFQVPEAGVRLDLECTADAEATACSVLLPILAAACGTSAPPFVDLDFEAGSRRTLDVTGEKAPGKERPTPPYFAWGGQVLVRDLELSLAWGRLGRHRACPGALRHAVREAPPQAVCASRRVAPRGASGSPIGWTSSGQRHASRRCARGAQRRCRSVRRCLSFGATGRSGGACWLCPVAARCSFRG</sequence>
<organism evidence="1 2">
    <name type="scientific">Artomyces pyxidatus</name>
    <dbReference type="NCBI Taxonomy" id="48021"/>
    <lineage>
        <taxon>Eukaryota</taxon>
        <taxon>Fungi</taxon>
        <taxon>Dikarya</taxon>
        <taxon>Basidiomycota</taxon>
        <taxon>Agaricomycotina</taxon>
        <taxon>Agaricomycetes</taxon>
        <taxon>Russulales</taxon>
        <taxon>Auriscalpiaceae</taxon>
        <taxon>Artomyces</taxon>
    </lineage>
</organism>
<dbReference type="Proteomes" id="UP000814140">
    <property type="component" value="Unassembled WGS sequence"/>
</dbReference>
<evidence type="ECO:0000313" key="2">
    <source>
        <dbReference type="Proteomes" id="UP000814140"/>
    </source>
</evidence>
<gene>
    <name evidence="1" type="ORF">BV25DRAFT_1826641</name>
</gene>
<reference evidence="1" key="1">
    <citation type="submission" date="2021-03" db="EMBL/GenBank/DDBJ databases">
        <authorList>
            <consortium name="DOE Joint Genome Institute"/>
            <person name="Ahrendt S."/>
            <person name="Looney B.P."/>
            <person name="Miyauchi S."/>
            <person name="Morin E."/>
            <person name="Drula E."/>
            <person name="Courty P.E."/>
            <person name="Chicoki N."/>
            <person name="Fauchery L."/>
            <person name="Kohler A."/>
            <person name="Kuo A."/>
            <person name="Labutti K."/>
            <person name="Pangilinan J."/>
            <person name="Lipzen A."/>
            <person name="Riley R."/>
            <person name="Andreopoulos W."/>
            <person name="He G."/>
            <person name="Johnson J."/>
            <person name="Barry K.W."/>
            <person name="Grigoriev I.V."/>
            <person name="Nagy L."/>
            <person name="Hibbett D."/>
            <person name="Henrissat B."/>
            <person name="Matheny P.B."/>
            <person name="Labbe J."/>
            <person name="Martin F."/>
        </authorList>
    </citation>
    <scope>NUCLEOTIDE SEQUENCE</scope>
    <source>
        <strain evidence="1">HHB10654</strain>
    </source>
</reference>